<dbReference type="PANTHER" id="PTHR19959:SF119">
    <property type="entry name" value="FUNGAL LIPASE-LIKE DOMAIN-CONTAINING PROTEIN"/>
    <property type="match status" value="1"/>
</dbReference>
<feature type="domain" description="CHAT" evidence="3">
    <location>
        <begin position="929"/>
        <end position="1203"/>
    </location>
</feature>
<name>A0A8H3B9P2_9AGAM</name>
<keyword evidence="1" id="KW-0802">TPR repeat</keyword>
<dbReference type="SUPFAM" id="SSF81901">
    <property type="entry name" value="HCP-like"/>
    <property type="match status" value="2"/>
</dbReference>
<gene>
    <name evidence="4" type="ORF">RDB_LOCUS145780</name>
</gene>
<protein>
    <recommendedName>
        <fullName evidence="3">CHAT domain-containing protein</fullName>
    </recommendedName>
</protein>
<evidence type="ECO:0000256" key="2">
    <source>
        <dbReference type="SAM" id="MobiDB-lite"/>
    </source>
</evidence>
<accession>A0A8H3B9P2</accession>
<sequence>MNMIVEGDGAGSSGCEVSSTTSDRDDGSEVKSNDVWGCKLAENCKKLHECLGAQGDHQTIELVVDSLVTQLEEERACTPENRSSSLQLLLQLVDMLNSYFQYTGRPRYIDLVIRCQSRAETLVEDNDSDRGGLISNLGSSYLGRFRQSRDLEDLNVSIACHLKALQYTPQEHENMPIIIHSLGNSYYTLFQLTHSRNDIDKSIDFYTQAITFTPQEHPYRPGQLDSLGQSYCSRFAQFGELLDIEKAIELQNQTLELTAPSNPNIPGWLRNLGISYKTRFTRLGHLDDINKAIEHLTRAVRCTPKDNPNMLASLATLGEAHQSRFNRGGSLDDINLAIEYQTQAVSATPDGHMYKHIRLGSLGGSYMSRFRQFGKAEDLEDAVSFLSKGLDLGPIDSEDVELLHDIGNTYSLRFEYLGELNDVDEAINYLTRAETLASETHVAMASILTSLGGAYLRRFVRLGDSADIDKALDYQTRALELQSPEHADTALILNNLGVLHRCRFDRLRKPADMNNALKHLTQAVSLLSEDHAGMPGILHNLADLYITRYQLQPTPEDIDTAIDYQARAVALTPEGHVQLPNFANSLGLFYRHRYGEQGEIKDIDQAIHWQSRAVMLTPQEHVRMPLWLGNLGDSFLDRTKKERDTPSFYSAIECYRKSAQHSAQSPNKQLTSAIKWAKLVSIPNLADSSDGPLEAFQTVMDLVPHVVWLGTRIGKRYKDARKIKDIASDAAAFAIKAGKYELAVEWLEEGRSVVWNQTLQLRNPFDDLATVDPLMAENLRQVASELHDTSSLLQTSSTALKDTIAQEAATQKHHRLAENYQRLVAAARQLPGFHDFLRPAKASALIGAAQSGPLVIVNVSGSRCDALVICPGAKDITHIPLSELSLDAVASAHRQLDQSLRRNHVRDRGIRIRSSGEEKDMFEQVLIMLWTCIAKPVLDVLEYLPTAEVLPRITWCTTGALSFLPIHASGYYDRPQAKLSDYAISSYAPTLSILLSARSSCSNLPGGILAVGQESTPGKTPLPGTKTELENIRKHIHERQVYSQLDGSHATSHSVLSAMEQHGWVHFACHAYQNPYNPIKSGFFLHEDTLYLEQIAHVSSRNQGLAFLSACQTATGDQELPDEVVHLASGMLMAGYSSVIATMWSIVDEDAPLIADEVYSRVLEGGRMDTGGAARALHQAVCRLREKVGDKAFSRWVPYVHMGI</sequence>
<dbReference type="InterPro" id="IPR011990">
    <property type="entry name" value="TPR-like_helical_dom_sf"/>
</dbReference>
<dbReference type="Gene3D" id="1.25.40.10">
    <property type="entry name" value="Tetratricopeptide repeat domain"/>
    <property type="match status" value="3"/>
</dbReference>
<proteinExistence type="predicted"/>
<evidence type="ECO:0000313" key="5">
    <source>
        <dbReference type="Proteomes" id="UP000663846"/>
    </source>
</evidence>
<dbReference type="PANTHER" id="PTHR19959">
    <property type="entry name" value="KINESIN LIGHT CHAIN"/>
    <property type="match status" value="1"/>
</dbReference>
<dbReference type="InterPro" id="IPR019734">
    <property type="entry name" value="TPR_rpt"/>
</dbReference>
<dbReference type="Pfam" id="PF12770">
    <property type="entry name" value="CHAT"/>
    <property type="match status" value="1"/>
</dbReference>
<dbReference type="InterPro" id="IPR024983">
    <property type="entry name" value="CHAT_dom"/>
</dbReference>
<feature type="repeat" description="TPR" evidence="1">
    <location>
        <begin position="183"/>
        <end position="216"/>
    </location>
</feature>
<dbReference type="AlphaFoldDB" id="A0A8H3B9P2"/>
<organism evidence="4 5">
    <name type="scientific">Rhizoctonia solani</name>
    <dbReference type="NCBI Taxonomy" id="456999"/>
    <lineage>
        <taxon>Eukaryota</taxon>
        <taxon>Fungi</taxon>
        <taxon>Dikarya</taxon>
        <taxon>Basidiomycota</taxon>
        <taxon>Agaricomycotina</taxon>
        <taxon>Agaricomycetes</taxon>
        <taxon>Cantharellales</taxon>
        <taxon>Ceratobasidiaceae</taxon>
        <taxon>Rhizoctonia</taxon>
    </lineage>
</organism>
<dbReference type="EMBL" id="CAJMWS010000557">
    <property type="protein sequence ID" value="CAE6451246.1"/>
    <property type="molecule type" value="Genomic_DNA"/>
</dbReference>
<evidence type="ECO:0000259" key="3">
    <source>
        <dbReference type="Pfam" id="PF12770"/>
    </source>
</evidence>
<reference evidence="4" key="1">
    <citation type="submission" date="2021-01" db="EMBL/GenBank/DDBJ databases">
        <authorList>
            <person name="Kaushik A."/>
        </authorList>
    </citation>
    <scope>NUCLEOTIDE SEQUENCE</scope>
    <source>
        <strain evidence="4">AG1-1C</strain>
    </source>
</reference>
<dbReference type="PROSITE" id="PS50005">
    <property type="entry name" value="TPR"/>
    <property type="match status" value="1"/>
</dbReference>
<feature type="region of interest" description="Disordered" evidence="2">
    <location>
        <begin position="1"/>
        <end position="30"/>
    </location>
</feature>
<evidence type="ECO:0000313" key="4">
    <source>
        <dbReference type="EMBL" id="CAE6451246.1"/>
    </source>
</evidence>
<comment type="caution">
    <text evidence="4">The sequence shown here is derived from an EMBL/GenBank/DDBJ whole genome shotgun (WGS) entry which is preliminary data.</text>
</comment>
<dbReference type="Proteomes" id="UP000663846">
    <property type="component" value="Unassembled WGS sequence"/>
</dbReference>
<evidence type="ECO:0000256" key="1">
    <source>
        <dbReference type="PROSITE-ProRule" id="PRU00339"/>
    </source>
</evidence>